<accession>G5J4G5</accession>
<protein>
    <recommendedName>
        <fullName evidence="3">ISKra4 family transposase</fullName>
    </recommendedName>
</protein>
<dbReference type="AlphaFoldDB" id="G5J4G5"/>
<proteinExistence type="predicted"/>
<dbReference type="EMBL" id="AESD01000356">
    <property type="protein sequence ID" value="EHJ12937.1"/>
    <property type="molecule type" value="Genomic_DNA"/>
</dbReference>
<organism evidence="1 2">
    <name type="scientific">Crocosphaera watsonii WH 0003</name>
    <dbReference type="NCBI Taxonomy" id="423471"/>
    <lineage>
        <taxon>Bacteria</taxon>
        <taxon>Bacillati</taxon>
        <taxon>Cyanobacteriota</taxon>
        <taxon>Cyanophyceae</taxon>
        <taxon>Oscillatoriophycideae</taxon>
        <taxon>Chroococcales</taxon>
        <taxon>Aphanothecaceae</taxon>
        <taxon>Crocosphaera</taxon>
    </lineage>
</organism>
<evidence type="ECO:0000313" key="1">
    <source>
        <dbReference type="EMBL" id="EHJ12937.1"/>
    </source>
</evidence>
<evidence type="ECO:0000313" key="2">
    <source>
        <dbReference type="Proteomes" id="UP000003477"/>
    </source>
</evidence>
<dbReference type="Proteomes" id="UP000003477">
    <property type="component" value="Unassembled WGS sequence"/>
</dbReference>
<sequence length="236" mass="27194">MLLLMGFKVGHSTHHRKVQKLDNLLPDVKQGCAEVSVDGGTIRLRGEDGEKSYWKEYKTARLQGIYYGAFFQDNQGLIDWINSQKLTNPLYCLGDGHSGIWNIIAEIGDEKERIEILDWYHLTENLYKIEGKRHLFEQVKAYLWMGQVSDAINYLLSQDIVEGYQFINYLKKHLIRLINYHYYSWQKIASIGSGAVESAVKQIAHRVKITGAQWKAETVNNILQLRCAYLNGQLAI</sequence>
<comment type="caution">
    <text evidence="1">The sequence shown here is derived from an EMBL/GenBank/DDBJ whole genome shotgun (WGS) entry which is preliminary data.</text>
</comment>
<dbReference type="PATRIC" id="fig|423471.3.peg.2242"/>
<gene>
    <name evidence="1" type="ORF">CWATWH0003_2387</name>
</gene>
<name>G5J4G5_CROWT</name>
<evidence type="ECO:0008006" key="3">
    <source>
        <dbReference type="Google" id="ProtNLM"/>
    </source>
</evidence>
<reference evidence="1 2" key="1">
    <citation type="journal article" date="2011" name="Front. Microbiol.">
        <title>Two Strains of Crocosphaera watsonii with Highly Conserved Genomes are Distinguished by Strain-Specific Features.</title>
        <authorList>
            <person name="Bench S.R."/>
            <person name="Ilikchyan I.N."/>
            <person name="Tripp H.J."/>
            <person name="Zehr J.P."/>
        </authorList>
    </citation>
    <scope>NUCLEOTIDE SEQUENCE [LARGE SCALE GENOMIC DNA]</scope>
    <source>
        <strain evidence="1 2">WH 0003</strain>
    </source>
</reference>